<dbReference type="PANTHER" id="PTHR43806">
    <property type="entry name" value="PEPTIDASE S8"/>
    <property type="match status" value="1"/>
</dbReference>
<feature type="domain" description="Peptidase S8/S53" evidence="8">
    <location>
        <begin position="132"/>
        <end position="360"/>
    </location>
</feature>
<evidence type="ECO:0000313" key="9">
    <source>
        <dbReference type="EMBL" id="KAK9764219.1"/>
    </source>
</evidence>
<comment type="caution">
    <text evidence="9">The sequence shown here is derived from an EMBL/GenBank/DDBJ whole genome shotgun (WGS) entry which is preliminary data.</text>
</comment>
<feature type="active site" description="Charge relay system" evidence="5">
    <location>
        <position position="141"/>
    </location>
</feature>
<dbReference type="InterPro" id="IPR015500">
    <property type="entry name" value="Peptidase_S8_subtilisin-rel"/>
</dbReference>
<comment type="similarity">
    <text evidence="1 5 6">Belongs to the peptidase S8 family.</text>
</comment>
<dbReference type="Gene3D" id="3.40.50.200">
    <property type="entry name" value="Peptidase S8/S53 domain"/>
    <property type="match status" value="1"/>
</dbReference>
<dbReference type="InterPro" id="IPR000209">
    <property type="entry name" value="Peptidase_S8/S53_dom"/>
</dbReference>
<evidence type="ECO:0000256" key="7">
    <source>
        <dbReference type="SAM" id="SignalP"/>
    </source>
</evidence>
<dbReference type="InterPro" id="IPR023828">
    <property type="entry name" value="Peptidase_S8_Ser-AS"/>
</dbReference>
<evidence type="ECO:0000256" key="4">
    <source>
        <dbReference type="ARBA" id="ARBA00022825"/>
    </source>
</evidence>
<evidence type="ECO:0000256" key="2">
    <source>
        <dbReference type="ARBA" id="ARBA00022670"/>
    </source>
</evidence>
<reference evidence="9 10" key="1">
    <citation type="submission" date="2023-04" db="EMBL/GenBank/DDBJ databases">
        <title>Genome of Basidiobolus ranarum AG-B5.</title>
        <authorList>
            <person name="Stajich J.E."/>
            <person name="Carter-House D."/>
            <person name="Gryganskyi A."/>
        </authorList>
    </citation>
    <scope>NUCLEOTIDE SEQUENCE [LARGE SCALE GENOMIC DNA]</scope>
    <source>
        <strain evidence="9 10">AG-B5</strain>
    </source>
</reference>
<keyword evidence="4 5" id="KW-0720">Serine protease</keyword>
<dbReference type="EMBL" id="JASJQH010000471">
    <property type="protein sequence ID" value="KAK9764219.1"/>
    <property type="molecule type" value="Genomic_DNA"/>
</dbReference>
<keyword evidence="2 5" id="KW-0645">Protease</keyword>
<feature type="signal peptide" evidence="7">
    <location>
        <begin position="1"/>
        <end position="28"/>
    </location>
</feature>
<feature type="active site" description="Charge relay system" evidence="5">
    <location>
        <position position="329"/>
    </location>
</feature>
<dbReference type="PANTHER" id="PTHR43806:SF11">
    <property type="entry name" value="CEREVISIN-RELATED"/>
    <property type="match status" value="1"/>
</dbReference>
<accession>A0ABR2WRX0</accession>
<dbReference type="SUPFAM" id="SSF52743">
    <property type="entry name" value="Subtilisin-like"/>
    <property type="match status" value="1"/>
</dbReference>
<dbReference type="InterPro" id="IPR023827">
    <property type="entry name" value="Peptidase_S8_Asp-AS"/>
</dbReference>
<evidence type="ECO:0000256" key="5">
    <source>
        <dbReference type="PROSITE-ProRule" id="PRU01240"/>
    </source>
</evidence>
<dbReference type="PRINTS" id="PR00723">
    <property type="entry name" value="SUBTILISIN"/>
</dbReference>
<keyword evidence="7" id="KW-0732">Signal</keyword>
<gene>
    <name evidence="9" type="ORF">K7432_008463</name>
</gene>
<evidence type="ECO:0000256" key="3">
    <source>
        <dbReference type="ARBA" id="ARBA00022801"/>
    </source>
</evidence>
<evidence type="ECO:0000259" key="8">
    <source>
        <dbReference type="Pfam" id="PF00082"/>
    </source>
</evidence>
<dbReference type="SUPFAM" id="SSF54897">
    <property type="entry name" value="Protease propeptides/inhibitors"/>
    <property type="match status" value="1"/>
</dbReference>
<keyword evidence="10" id="KW-1185">Reference proteome</keyword>
<dbReference type="Proteomes" id="UP001479436">
    <property type="component" value="Unassembled WGS sequence"/>
</dbReference>
<organism evidence="9 10">
    <name type="scientific">Basidiobolus ranarum</name>
    <dbReference type="NCBI Taxonomy" id="34480"/>
    <lineage>
        <taxon>Eukaryota</taxon>
        <taxon>Fungi</taxon>
        <taxon>Fungi incertae sedis</taxon>
        <taxon>Zoopagomycota</taxon>
        <taxon>Entomophthoromycotina</taxon>
        <taxon>Basidiobolomycetes</taxon>
        <taxon>Basidiobolales</taxon>
        <taxon>Basidiobolaceae</taxon>
        <taxon>Basidiobolus</taxon>
    </lineage>
</organism>
<dbReference type="InterPro" id="IPR034193">
    <property type="entry name" value="PCSK9_ProteinaseK-like"/>
</dbReference>
<feature type="active site" description="Charge relay system" evidence="5">
    <location>
        <position position="173"/>
    </location>
</feature>
<dbReference type="InterPro" id="IPR036852">
    <property type="entry name" value="Peptidase_S8/S53_dom_sf"/>
</dbReference>
<dbReference type="PROSITE" id="PS00136">
    <property type="entry name" value="SUBTILASE_ASP"/>
    <property type="match status" value="1"/>
</dbReference>
<dbReference type="Pfam" id="PF00082">
    <property type="entry name" value="Peptidase_S8"/>
    <property type="match status" value="1"/>
</dbReference>
<feature type="chain" id="PRO_5045715321" description="Peptidase S8/S53 domain-containing protein" evidence="7">
    <location>
        <begin position="29"/>
        <end position="419"/>
    </location>
</feature>
<dbReference type="PROSITE" id="PS51892">
    <property type="entry name" value="SUBTILASE"/>
    <property type="match status" value="1"/>
</dbReference>
<protein>
    <recommendedName>
        <fullName evidence="8">Peptidase S8/S53 domain-containing protein</fullName>
    </recommendedName>
</protein>
<evidence type="ECO:0000256" key="1">
    <source>
        <dbReference type="ARBA" id="ARBA00011073"/>
    </source>
</evidence>
<evidence type="ECO:0000313" key="10">
    <source>
        <dbReference type="Proteomes" id="UP001479436"/>
    </source>
</evidence>
<name>A0ABR2WRX0_9FUNG</name>
<proteinExistence type="inferred from homology"/>
<dbReference type="PROSITE" id="PS00138">
    <property type="entry name" value="SUBTILASE_SER"/>
    <property type="match status" value="1"/>
</dbReference>
<keyword evidence="3 5" id="KW-0378">Hydrolase</keyword>
<dbReference type="InterPro" id="IPR050131">
    <property type="entry name" value="Peptidase_S8_subtilisin-like"/>
</dbReference>
<evidence type="ECO:0000256" key="6">
    <source>
        <dbReference type="RuleBase" id="RU003355"/>
    </source>
</evidence>
<sequence>MPNLPSLIDGNLWKILCILLALLYTADAQATHIIVFKKAVPVGKSTSGSTTQNSTSNFFGETQNIGDFRWYQGEFTPDALQQLQSSPEVDYILPDVMVHTCDVQKDPPSWGIDRIDQAEGTDGKYHYPSTAGDGVTIYLIDTGVNINHKEFEGRASWGPTFNGDPDGSDVNGHGTFVAGVAIGRKFGVAKKAKLISIKALNSNGSGRLSDVLKGVQWVVEEHIRNVGQKSIINLSLSADFSQAANEAVEAAINLGIHFAIAAGNDKQDACKFSPASVKSGVVVGALDKKDQLPSFSNYGACVTMYAPGVDIRSAWNDSDTSTHQLSGTSMATPHVSGTMALILGERNIDPPTMISLLANQSIKSVTSSQKDAVVISGSKLTRPVLYLGPDITHESNGMSGEPTHWILMLTVSILFMTGL</sequence>
<dbReference type="CDD" id="cd04077">
    <property type="entry name" value="Peptidases_S8_PCSK9_ProteinaseK_like"/>
    <property type="match status" value="1"/>
</dbReference>